<organism evidence="1 2">
    <name type="scientific">Hyella patelloides LEGE 07179</name>
    <dbReference type="NCBI Taxonomy" id="945734"/>
    <lineage>
        <taxon>Bacteria</taxon>
        <taxon>Bacillati</taxon>
        <taxon>Cyanobacteriota</taxon>
        <taxon>Cyanophyceae</taxon>
        <taxon>Pleurocapsales</taxon>
        <taxon>Hyellaceae</taxon>
        <taxon>Hyella</taxon>
    </lineage>
</organism>
<accession>A0A563W0K8</accession>
<dbReference type="AlphaFoldDB" id="A0A563W0K8"/>
<gene>
    <name evidence="1" type="ORF">H1P_560014</name>
</gene>
<proteinExistence type="predicted"/>
<keyword evidence="2" id="KW-1185">Reference proteome</keyword>
<reference evidence="1 2" key="1">
    <citation type="submission" date="2019-01" db="EMBL/GenBank/DDBJ databases">
        <authorList>
            <person name="Brito A."/>
        </authorList>
    </citation>
    <scope>NUCLEOTIDE SEQUENCE [LARGE SCALE GENOMIC DNA]</scope>
    <source>
        <strain evidence="1">1</strain>
    </source>
</reference>
<dbReference type="Proteomes" id="UP000320055">
    <property type="component" value="Unassembled WGS sequence"/>
</dbReference>
<dbReference type="RefSeq" id="WP_144866813.1">
    <property type="nucleotide sequence ID" value="NZ_LR213815.1"/>
</dbReference>
<evidence type="ECO:0000313" key="2">
    <source>
        <dbReference type="Proteomes" id="UP000320055"/>
    </source>
</evidence>
<sequence length="117" mass="13680">MIAFEITINNETKIIAGIDDISVLSFVLSFRRASALEDDLVDSIDLSVVGLLHHDEYDDERLDWLKRQVTLGDEITIRVIETSEPTKPIKRRREDPDLVKKAQRKYYENLKEKYEKT</sequence>
<name>A0A563W0K8_9CYAN</name>
<evidence type="ECO:0000313" key="1">
    <source>
        <dbReference type="EMBL" id="VEP17157.1"/>
    </source>
</evidence>
<dbReference type="OrthoDB" id="583264at2"/>
<protein>
    <submittedName>
        <fullName evidence="1">Uncharacterized protein</fullName>
    </submittedName>
</protein>
<dbReference type="EMBL" id="CAACVJ010000512">
    <property type="protein sequence ID" value="VEP17157.1"/>
    <property type="molecule type" value="Genomic_DNA"/>
</dbReference>